<dbReference type="InterPro" id="IPR036236">
    <property type="entry name" value="Znf_C2H2_sf"/>
</dbReference>
<evidence type="ECO:0000256" key="1">
    <source>
        <dbReference type="ARBA" id="ARBA00022723"/>
    </source>
</evidence>
<keyword evidence="7" id="KW-1185">Reference proteome</keyword>
<feature type="region of interest" description="Disordered" evidence="4">
    <location>
        <begin position="1"/>
        <end position="41"/>
    </location>
</feature>
<evidence type="ECO:0000313" key="7">
    <source>
        <dbReference type="Proteomes" id="UP001186944"/>
    </source>
</evidence>
<organism evidence="6 7">
    <name type="scientific">Pinctada imbricata</name>
    <name type="common">Atlantic pearl-oyster</name>
    <name type="synonym">Pinctada martensii</name>
    <dbReference type="NCBI Taxonomy" id="66713"/>
    <lineage>
        <taxon>Eukaryota</taxon>
        <taxon>Metazoa</taxon>
        <taxon>Spiralia</taxon>
        <taxon>Lophotrochozoa</taxon>
        <taxon>Mollusca</taxon>
        <taxon>Bivalvia</taxon>
        <taxon>Autobranchia</taxon>
        <taxon>Pteriomorphia</taxon>
        <taxon>Pterioida</taxon>
        <taxon>Pterioidea</taxon>
        <taxon>Pteriidae</taxon>
        <taxon>Pinctada</taxon>
    </lineage>
</organism>
<dbReference type="PANTHER" id="PTHR21402">
    <property type="entry name" value="GAMETOCYTE SPECIFIC FACTOR 1-RELATED"/>
    <property type="match status" value="1"/>
</dbReference>
<dbReference type="AlphaFoldDB" id="A0AA89BMC8"/>
<evidence type="ECO:0000313" key="6">
    <source>
        <dbReference type="EMBL" id="KAK3086609.1"/>
    </source>
</evidence>
<gene>
    <name evidence="6" type="ORF">FSP39_021001</name>
</gene>
<keyword evidence="3" id="KW-0862">Zinc</keyword>
<name>A0AA89BMC8_PINIB</name>
<proteinExistence type="predicted"/>
<reference evidence="6" key="1">
    <citation type="submission" date="2019-08" db="EMBL/GenBank/DDBJ databases">
        <title>The improved chromosome-level genome for the pearl oyster Pinctada fucata martensii using PacBio sequencing and Hi-C.</title>
        <authorList>
            <person name="Zheng Z."/>
        </authorList>
    </citation>
    <scope>NUCLEOTIDE SEQUENCE</scope>
    <source>
        <strain evidence="6">ZZ-2019</strain>
        <tissue evidence="6">Adductor muscle</tissue>
    </source>
</reference>
<dbReference type="Pfam" id="PF05253">
    <property type="entry name" value="zf-U11-48K"/>
    <property type="match status" value="2"/>
</dbReference>
<keyword evidence="2" id="KW-0863">Zinc-finger</keyword>
<evidence type="ECO:0000259" key="5">
    <source>
        <dbReference type="PROSITE" id="PS51800"/>
    </source>
</evidence>
<evidence type="ECO:0000256" key="3">
    <source>
        <dbReference type="ARBA" id="ARBA00022833"/>
    </source>
</evidence>
<dbReference type="PANTHER" id="PTHR21402:SF5">
    <property type="entry name" value="GAMETOCYTE SPECIFIC FACTOR 1"/>
    <property type="match status" value="1"/>
</dbReference>
<feature type="domain" description="CHHC U11-48K-type" evidence="5">
    <location>
        <begin position="46"/>
        <end position="73"/>
    </location>
</feature>
<dbReference type="InterPro" id="IPR051591">
    <property type="entry name" value="UPF0224_FAM112_RNA_Proc"/>
</dbReference>
<comment type="caution">
    <text evidence="6">The sequence shown here is derived from an EMBL/GenBank/DDBJ whole genome shotgun (WGS) entry which is preliminary data.</text>
</comment>
<dbReference type="SUPFAM" id="SSF57667">
    <property type="entry name" value="beta-beta-alpha zinc fingers"/>
    <property type="match status" value="1"/>
</dbReference>
<feature type="compositionally biased region" description="Basic and acidic residues" evidence="4">
    <location>
        <begin position="1"/>
        <end position="14"/>
    </location>
</feature>
<dbReference type="PROSITE" id="PS51800">
    <property type="entry name" value="ZF_CHHC_U11_48K"/>
    <property type="match status" value="2"/>
</dbReference>
<dbReference type="InterPro" id="IPR022776">
    <property type="entry name" value="TRM13/UPF0224_CHHC_Znf_dom"/>
</dbReference>
<dbReference type="Proteomes" id="UP001186944">
    <property type="component" value="Unassembled WGS sequence"/>
</dbReference>
<sequence length="430" mass="47506">MGGRKGDGRREKGGGRGGKGRVKRRGKEEGSSESMAQYNIPDPEDLIPCPYDKVHMVRAKRMQYHLMKCRKNYVGREYATCPFNARHEMPKPELRYHIVNCPDKAMIEPNMAYEKAKRDGEGTMFKGCTDVPVYDNFVPQCEENWDEEIPIVPRIGVDPAFFAKIDQRVLTTGLSKAKKRDYNRQMFLPPEERKFISEIEQKGPEEEEPEEGEGQLRLPKTAPQVYIPAKPKSTQQPSIVFAHAVSMAGVGRGIPGATNLNPPNGMNGVSQHPMAAVGRGRGIGRGAPPGFNIAPPGGMVNSTTPYVPEASCAPAPPQNVMPSANTNGLFTMGTGRGRGNLMQTTANNPQFVIPNANVITPINQQNGFNNIDSGTAARSAVQEEKKLRKKIRQIEMLEEKSKEGYKLSEEEEFKVAKKDDLLQALEALTI</sequence>
<feature type="domain" description="CHHC U11-48K-type" evidence="5">
    <location>
        <begin position="78"/>
        <end position="105"/>
    </location>
</feature>
<dbReference type="GO" id="GO:0008270">
    <property type="term" value="F:zinc ion binding"/>
    <property type="evidence" value="ECO:0007669"/>
    <property type="project" value="UniProtKB-KW"/>
</dbReference>
<protein>
    <recommendedName>
        <fullName evidence="5">CHHC U11-48K-type domain-containing protein</fullName>
    </recommendedName>
</protein>
<dbReference type="EMBL" id="VSWD01000012">
    <property type="protein sequence ID" value="KAK3086609.1"/>
    <property type="molecule type" value="Genomic_DNA"/>
</dbReference>
<evidence type="ECO:0000256" key="2">
    <source>
        <dbReference type="ARBA" id="ARBA00022771"/>
    </source>
</evidence>
<accession>A0AA89BMC8</accession>
<keyword evidence="1" id="KW-0479">Metal-binding</keyword>
<evidence type="ECO:0000256" key="4">
    <source>
        <dbReference type="SAM" id="MobiDB-lite"/>
    </source>
</evidence>